<dbReference type="SMART" id="SM00382">
    <property type="entry name" value="AAA"/>
    <property type="match status" value="1"/>
</dbReference>
<dbReference type="Pfam" id="PF00005">
    <property type="entry name" value="ABC_tran"/>
    <property type="match status" value="1"/>
</dbReference>
<dbReference type="OrthoDB" id="18209at2157"/>
<dbReference type="InterPro" id="IPR003593">
    <property type="entry name" value="AAA+_ATPase"/>
</dbReference>
<dbReference type="AlphaFoldDB" id="C7NQS3"/>
<gene>
    <name evidence="5" type="ordered locus">Huta_1654</name>
</gene>
<evidence type="ECO:0000256" key="3">
    <source>
        <dbReference type="ARBA" id="ARBA00022840"/>
    </source>
</evidence>
<dbReference type="KEGG" id="hut:Huta_1654"/>
<dbReference type="EMBL" id="CP001687">
    <property type="protein sequence ID" value="ACV11827.1"/>
    <property type="molecule type" value="Genomic_DNA"/>
</dbReference>
<dbReference type="GeneID" id="8383934"/>
<dbReference type="GO" id="GO:0005524">
    <property type="term" value="F:ATP binding"/>
    <property type="evidence" value="ECO:0007669"/>
    <property type="project" value="UniProtKB-KW"/>
</dbReference>
<evidence type="ECO:0000256" key="1">
    <source>
        <dbReference type="ARBA" id="ARBA00022448"/>
    </source>
</evidence>
<dbReference type="Proteomes" id="UP000002071">
    <property type="component" value="Chromosome"/>
</dbReference>
<keyword evidence="6" id="KW-1185">Reference proteome</keyword>
<evidence type="ECO:0000256" key="2">
    <source>
        <dbReference type="ARBA" id="ARBA00022741"/>
    </source>
</evidence>
<dbReference type="HOGENOM" id="CLU_000604_1_2_2"/>
<name>C7NQS3_HALUD</name>
<dbReference type="InterPro" id="IPR027417">
    <property type="entry name" value="P-loop_NTPase"/>
</dbReference>
<keyword evidence="1" id="KW-0813">Transport</keyword>
<dbReference type="eggNOG" id="arCOG00194">
    <property type="taxonomic scope" value="Archaea"/>
</dbReference>
<evidence type="ECO:0000259" key="4">
    <source>
        <dbReference type="PROSITE" id="PS50893"/>
    </source>
</evidence>
<accession>C7NQS3</accession>
<keyword evidence="2" id="KW-0547">Nucleotide-binding</keyword>
<reference evidence="5 6" key="1">
    <citation type="journal article" date="2009" name="Stand. Genomic Sci.">
        <title>Complete genome sequence of Halorhabdus utahensis type strain (AX-2).</title>
        <authorList>
            <person name="Anderson I."/>
            <person name="Tindall B.J."/>
            <person name="Pomrenke H."/>
            <person name="Goker M."/>
            <person name="Lapidus A."/>
            <person name="Nolan M."/>
            <person name="Copeland A."/>
            <person name="Glavina Del Rio T."/>
            <person name="Chen F."/>
            <person name="Tice H."/>
            <person name="Cheng J.F."/>
            <person name="Lucas S."/>
            <person name="Chertkov O."/>
            <person name="Bruce D."/>
            <person name="Brettin T."/>
            <person name="Detter J.C."/>
            <person name="Han C."/>
            <person name="Goodwin L."/>
            <person name="Land M."/>
            <person name="Hauser L."/>
            <person name="Chang Y.J."/>
            <person name="Jeffries C.D."/>
            <person name="Pitluck S."/>
            <person name="Pati A."/>
            <person name="Mavromatis K."/>
            <person name="Ivanova N."/>
            <person name="Ovchinnikova G."/>
            <person name="Chen A."/>
            <person name="Palaniappan K."/>
            <person name="Chain P."/>
            <person name="Rohde M."/>
            <person name="Bristow J."/>
            <person name="Eisen J.A."/>
            <person name="Markowitz V."/>
            <person name="Hugenholtz P."/>
            <person name="Kyrpides N.C."/>
            <person name="Klenk H.P."/>
        </authorList>
    </citation>
    <scope>NUCLEOTIDE SEQUENCE [LARGE SCALE GENOMIC DNA]</scope>
    <source>
        <strain evidence="6">DSM 12940 / JCM 11049 / AX-2</strain>
    </source>
</reference>
<feature type="domain" description="ABC transporter" evidence="4">
    <location>
        <begin position="4"/>
        <end position="218"/>
    </location>
</feature>
<proteinExistence type="predicted"/>
<dbReference type="PROSITE" id="PS50893">
    <property type="entry name" value="ABC_TRANSPORTER_2"/>
    <property type="match status" value="1"/>
</dbReference>
<protein>
    <submittedName>
        <fullName evidence="5">ABC transporter related</fullName>
    </submittedName>
</protein>
<evidence type="ECO:0000313" key="5">
    <source>
        <dbReference type="EMBL" id="ACV11827.1"/>
    </source>
</evidence>
<dbReference type="RefSeq" id="WP_015789400.1">
    <property type="nucleotide sequence ID" value="NC_013158.1"/>
</dbReference>
<dbReference type="PANTHER" id="PTHR42939:SF1">
    <property type="entry name" value="ABC TRANSPORTER ATP-BINDING PROTEIN ALBC-RELATED"/>
    <property type="match status" value="1"/>
</dbReference>
<dbReference type="STRING" id="519442.Huta_1654"/>
<dbReference type="SUPFAM" id="SSF52540">
    <property type="entry name" value="P-loop containing nucleoside triphosphate hydrolases"/>
    <property type="match status" value="1"/>
</dbReference>
<dbReference type="InterPro" id="IPR051782">
    <property type="entry name" value="ABC_Transporter_VariousFunc"/>
</dbReference>
<sequence>MKPIELTDVEKSYGEATSLEAISLSFEPGWHIVLGPNGAGKTTLFRLLLGLTDPDAGQLSIPDGSVGCSFQEPQVYEGLTVRENLETFGEIAGASTDWLETLLERCGLTRMAHRPAGALSAGFRSRLDVALAFVNRPDIVLLDEPLADVDDEYVGRLREFFLEYAGPDRLFVVATHHHDRFIEIADTVTILADGRVQWTGDPATAPAHDGEITELYRDSIRTDET</sequence>
<keyword evidence="3" id="KW-0067">ATP-binding</keyword>
<dbReference type="Gene3D" id="3.40.50.300">
    <property type="entry name" value="P-loop containing nucleotide triphosphate hydrolases"/>
    <property type="match status" value="1"/>
</dbReference>
<dbReference type="InterPro" id="IPR003439">
    <property type="entry name" value="ABC_transporter-like_ATP-bd"/>
</dbReference>
<organism evidence="5 6">
    <name type="scientific">Halorhabdus utahensis (strain DSM 12940 / JCM 11049 / AX-2)</name>
    <dbReference type="NCBI Taxonomy" id="519442"/>
    <lineage>
        <taxon>Archaea</taxon>
        <taxon>Methanobacteriati</taxon>
        <taxon>Methanobacteriota</taxon>
        <taxon>Stenosarchaea group</taxon>
        <taxon>Halobacteria</taxon>
        <taxon>Halobacteriales</taxon>
        <taxon>Haloarculaceae</taxon>
        <taxon>Halorhabdus</taxon>
    </lineage>
</organism>
<dbReference type="PANTHER" id="PTHR42939">
    <property type="entry name" value="ABC TRANSPORTER ATP-BINDING PROTEIN ALBC-RELATED"/>
    <property type="match status" value="1"/>
</dbReference>
<evidence type="ECO:0000313" key="6">
    <source>
        <dbReference type="Proteomes" id="UP000002071"/>
    </source>
</evidence>
<dbReference type="GO" id="GO:0016887">
    <property type="term" value="F:ATP hydrolysis activity"/>
    <property type="evidence" value="ECO:0007669"/>
    <property type="project" value="InterPro"/>
</dbReference>